<keyword evidence="5 7" id="KW-1133">Transmembrane helix</keyword>
<dbReference type="PANTHER" id="PTHR42718:SF42">
    <property type="entry name" value="EXPORT PROTEIN"/>
    <property type="match status" value="1"/>
</dbReference>
<dbReference type="STRING" id="216594.MMAR_5094"/>
<dbReference type="HOGENOM" id="CLU_000960_28_2_11"/>
<organism evidence="9 10">
    <name type="scientific">Mycobacterium marinum (strain ATCC BAA-535 / M)</name>
    <dbReference type="NCBI Taxonomy" id="216594"/>
    <lineage>
        <taxon>Bacteria</taxon>
        <taxon>Bacillati</taxon>
        <taxon>Actinomycetota</taxon>
        <taxon>Actinomycetes</taxon>
        <taxon>Mycobacteriales</taxon>
        <taxon>Mycobacteriaceae</taxon>
        <taxon>Mycobacterium</taxon>
        <taxon>Mycobacterium ulcerans group</taxon>
    </lineage>
</organism>
<feature type="transmembrane region" description="Helical" evidence="7">
    <location>
        <begin position="348"/>
        <end position="367"/>
    </location>
</feature>
<evidence type="ECO:0000256" key="7">
    <source>
        <dbReference type="SAM" id="Phobius"/>
    </source>
</evidence>
<feature type="transmembrane region" description="Helical" evidence="7">
    <location>
        <begin position="183"/>
        <end position="203"/>
    </location>
</feature>
<evidence type="ECO:0000313" key="9">
    <source>
        <dbReference type="EMBL" id="ACC43498.1"/>
    </source>
</evidence>
<reference evidence="9 10" key="1">
    <citation type="journal article" date="2008" name="Genome Res.">
        <title>Insights from the complete genome sequence of Mycobacterium marinum on the evolution of Mycobacterium tuberculosis.</title>
        <authorList>
            <person name="Stinear T.P."/>
            <person name="Seemann T."/>
            <person name="Harrison P.F."/>
            <person name="Jenkin G.A."/>
            <person name="Davies J.K."/>
            <person name="Johnson P.D."/>
            <person name="Abdellah Z."/>
            <person name="Arrowsmith C."/>
            <person name="Chillingworth T."/>
            <person name="Churcher C."/>
            <person name="Clarke K."/>
            <person name="Cronin A."/>
            <person name="Davis P."/>
            <person name="Goodhead I."/>
            <person name="Holroyd N."/>
            <person name="Jagels K."/>
            <person name="Lord A."/>
            <person name="Moule S."/>
            <person name="Mungall K."/>
            <person name="Norbertczak H."/>
            <person name="Quail M.A."/>
            <person name="Rabbinowitsch E."/>
            <person name="Walker D."/>
            <person name="White B."/>
            <person name="Whitehead S."/>
            <person name="Small P.L."/>
            <person name="Brosch R."/>
            <person name="Ramakrishnan L."/>
            <person name="Fischbach M.A."/>
            <person name="Parkhill J."/>
            <person name="Cole S.T."/>
        </authorList>
    </citation>
    <scope>NUCLEOTIDE SEQUENCE [LARGE SCALE GENOMIC DNA]</scope>
    <source>
        <strain evidence="10">ATCC BAA-535 / M</strain>
    </source>
</reference>
<proteinExistence type="predicted"/>
<dbReference type="SUPFAM" id="SSF103473">
    <property type="entry name" value="MFS general substrate transporter"/>
    <property type="match status" value="1"/>
</dbReference>
<dbReference type="CDD" id="cd17321">
    <property type="entry name" value="MFS_MMR_MDR_like"/>
    <property type="match status" value="1"/>
</dbReference>
<dbReference type="Pfam" id="PF07690">
    <property type="entry name" value="MFS_1"/>
    <property type="match status" value="1"/>
</dbReference>
<dbReference type="PANTHER" id="PTHR42718">
    <property type="entry name" value="MAJOR FACILITATOR SUPERFAMILY MULTIDRUG TRANSPORTER MFSC"/>
    <property type="match status" value="1"/>
</dbReference>
<dbReference type="PRINTS" id="PR01036">
    <property type="entry name" value="TCRTETB"/>
</dbReference>
<keyword evidence="2" id="KW-0813">Transport</keyword>
<dbReference type="KEGG" id="mmi:MMAR_5094"/>
<dbReference type="NCBIfam" id="TIGR00711">
    <property type="entry name" value="efflux_EmrB"/>
    <property type="match status" value="1"/>
</dbReference>
<evidence type="ECO:0000256" key="3">
    <source>
        <dbReference type="ARBA" id="ARBA00022475"/>
    </source>
</evidence>
<dbReference type="GO" id="GO:0005886">
    <property type="term" value="C:plasma membrane"/>
    <property type="evidence" value="ECO:0007669"/>
    <property type="project" value="UniProtKB-SubCell"/>
</dbReference>
<feature type="transmembrane region" description="Helical" evidence="7">
    <location>
        <begin position="420"/>
        <end position="438"/>
    </location>
</feature>
<dbReference type="eggNOG" id="COG0477">
    <property type="taxonomic scope" value="Bacteria"/>
</dbReference>
<dbReference type="Gene3D" id="1.20.1250.20">
    <property type="entry name" value="MFS general substrate transporter like domains"/>
    <property type="match status" value="1"/>
</dbReference>
<evidence type="ECO:0000256" key="1">
    <source>
        <dbReference type="ARBA" id="ARBA00004651"/>
    </source>
</evidence>
<keyword evidence="6 7" id="KW-0472">Membrane</keyword>
<feature type="domain" description="Major facilitator superfamily (MFS) profile" evidence="8">
    <location>
        <begin position="29"/>
        <end position="518"/>
    </location>
</feature>
<evidence type="ECO:0000313" key="10">
    <source>
        <dbReference type="Proteomes" id="UP000001190"/>
    </source>
</evidence>
<feature type="transmembrane region" description="Helical" evidence="7">
    <location>
        <begin position="247"/>
        <end position="264"/>
    </location>
</feature>
<name>B2HJ35_MYCMM</name>
<evidence type="ECO:0000256" key="4">
    <source>
        <dbReference type="ARBA" id="ARBA00022692"/>
    </source>
</evidence>
<evidence type="ECO:0000256" key="6">
    <source>
        <dbReference type="ARBA" id="ARBA00023136"/>
    </source>
</evidence>
<dbReference type="AlphaFoldDB" id="B2HJ35"/>
<keyword evidence="10" id="KW-1185">Reference proteome</keyword>
<dbReference type="PROSITE" id="PS50850">
    <property type="entry name" value="MFS"/>
    <property type="match status" value="1"/>
</dbReference>
<feature type="transmembrane region" description="Helical" evidence="7">
    <location>
        <begin position="67"/>
        <end position="87"/>
    </location>
</feature>
<comment type="subcellular location">
    <subcellularLocation>
        <location evidence="1">Cell membrane</location>
        <topology evidence="1">Multi-pass membrane protein</topology>
    </subcellularLocation>
</comment>
<evidence type="ECO:0000259" key="8">
    <source>
        <dbReference type="PROSITE" id="PS50850"/>
    </source>
</evidence>
<feature type="transmembrane region" description="Helical" evidence="7">
    <location>
        <begin position="215"/>
        <end position="235"/>
    </location>
</feature>
<feature type="transmembrane region" description="Helical" evidence="7">
    <location>
        <begin position="120"/>
        <end position="145"/>
    </location>
</feature>
<feature type="transmembrane region" description="Helical" evidence="7">
    <location>
        <begin position="28"/>
        <end position="47"/>
    </location>
</feature>
<dbReference type="Gene3D" id="1.20.1720.10">
    <property type="entry name" value="Multidrug resistance protein D"/>
    <property type="match status" value="1"/>
</dbReference>
<evidence type="ECO:0000256" key="2">
    <source>
        <dbReference type="ARBA" id="ARBA00022448"/>
    </source>
</evidence>
<keyword evidence="3" id="KW-1003">Cell membrane</keyword>
<dbReference type="EMBL" id="CP000854">
    <property type="protein sequence ID" value="ACC43498.1"/>
    <property type="molecule type" value="Genomic_DNA"/>
</dbReference>
<protein>
    <submittedName>
        <fullName evidence="9">Conserved integral membrane transport protein</fullName>
    </submittedName>
</protein>
<dbReference type="InterPro" id="IPR011701">
    <property type="entry name" value="MFS"/>
</dbReference>
<gene>
    <name evidence="9" type="ordered locus">MMAR_5094</name>
</gene>
<evidence type="ECO:0000256" key="5">
    <source>
        <dbReference type="ARBA" id="ARBA00022989"/>
    </source>
</evidence>
<sequence length="540" mass="55144">MRPFRGAVPDEVSGIRVSMNRGNVRPKLVLGVIVLGSFIASIDLTIVNVALPTLSRALQASNAELQWIVDSYAIAAAGLLLAAGNLGDRYGRRGWLTIGLVIVGASSAVAASAGSAQAVIGARAVMGVGAAIIFPTSLALVTNVFVDSTHRARAIGVWSAVTGIAVVIGPILGGWLIEHFSVGSIFWVNVPIAVVAIVSVNIFVPTSRNPDRPPLDLPGLLVSTVGVTVLTYTLIEAPNIGWASARTAAGFALAVVLLAVFLWLERRTWHPILDLSIFANRRFSGGTAAVTTAYLVMCGFIFVATQYLQFVAAYRAFDTGVRLVPLAFSYAGLSVIAPRIVERVGTTAVVTSGLVMVAVSVACAGGFDAGTPYWLIAAVMAALGSGLGLTMAPASEAIMGSLSPTAAGVGSAVTGVARQLGACLGVAIVGSVFASVYLRSMSSNAALHGLDPAARAAMRQSMAAAKQVLDQLPVGEAPAIRHAVESAFLESFGVGCLACAVFAAVGAVVVAFLLPARGEVRDDVAVSVAASAIGPAEGGK</sequence>
<feature type="transmembrane region" description="Helical" evidence="7">
    <location>
        <begin position="373"/>
        <end position="392"/>
    </location>
</feature>
<dbReference type="Proteomes" id="UP000001190">
    <property type="component" value="Chromosome"/>
</dbReference>
<dbReference type="InterPro" id="IPR036259">
    <property type="entry name" value="MFS_trans_sf"/>
</dbReference>
<dbReference type="InterPro" id="IPR004638">
    <property type="entry name" value="EmrB-like"/>
</dbReference>
<feature type="transmembrane region" description="Helical" evidence="7">
    <location>
        <begin position="157"/>
        <end position="177"/>
    </location>
</feature>
<accession>B2HJ35</accession>
<dbReference type="GO" id="GO:0022857">
    <property type="term" value="F:transmembrane transporter activity"/>
    <property type="evidence" value="ECO:0007669"/>
    <property type="project" value="InterPro"/>
</dbReference>
<dbReference type="InterPro" id="IPR020846">
    <property type="entry name" value="MFS_dom"/>
</dbReference>
<feature type="transmembrane region" description="Helical" evidence="7">
    <location>
        <begin position="492"/>
        <end position="514"/>
    </location>
</feature>
<feature type="transmembrane region" description="Helical" evidence="7">
    <location>
        <begin position="94"/>
        <end position="114"/>
    </location>
</feature>
<keyword evidence="4 7" id="KW-0812">Transmembrane</keyword>
<feature type="transmembrane region" description="Helical" evidence="7">
    <location>
        <begin position="285"/>
        <end position="308"/>
    </location>
</feature>